<dbReference type="AlphaFoldDB" id="A0A840QQE1"/>
<comment type="caution">
    <text evidence="1">The sequence shown here is derived from an EMBL/GenBank/DDBJ whole genome shotgun (WGS) entry which is preliminary data.</text>
</comment>
<dbReference type="Proteomes" id="UP000551878">
    <property type="component" value="Unassembled WGS sequence"/>
</dbReference>
<evidence type="ECO:0000313" key="1">
    <source>
        <dbReference type="EMBL" id="MBB5173569.1"/>
    </source>
</evidence>
<evidence type="ECO:0008006" key="3">
    <source>
        <dbReference type="Google" id="ProtNLM"/>
    </source>
</evidence>
<sequence>MKNNVLGLLFFSIVLLSACGDPVGEDLDHYINEELASIIDLEEGVIMEYESVVGSNYTNDKDLYIHLEEVVLPMYLDFIEQLEAINPETSEIRELHEIYISAVNTQYNAMVKLLGAIDYQDHGMVSQSNQMLSEGRAKIREFHNEMDGLIEEYNVEFDIEMNDFE</sequence>
<keyword evidence="2" id="KW-1185">Reference proteome</keyword>
<gene>
    <name evidence="1" type="ORF">HNQ41_001758</name>
</gene>
<organism evidence="1 2">
    <name type="scientific">Texcoconibacillus texcoconensis</name>
    <dbReference type="NCBI Taxonomy" id="1095777"/>
    <lineage>
        <taxon>Bacteria</taxon>
        <taxon>Bacillati</taxon>
        <taxon>Bacillota</taxon>
        <taxon>Bacilli</taxon>
        <taxon>Bacillales</taxon>
        <taxon>Bacillaceae</taxon>
        <taxon>Texcoconibacillus</taxon>
    </lineage>
</organism>
<accession>A0A840QQE1</accession>
<reference evidence="1 2" key="1">
    <citation type="submission" date="2020-08" db="EMBL/GenBank/DDBJ databases">
        <title>Genomic Encyclopedia of Type Strains, Phase IV (KMG-IV): sequencing the most valuable type-strain genomes for metagenomic binning, comparative biology and taxonomic classification.</title>
        <authorList>
            <person name="Goeker M."/>
        </authorList>
    </citation>
    <scope>NUCLEOTIDE SEQUENCE [LARGE SCALE GENOMIC DNA]</scope>
    <source>
        <strain evidence="1 2">DSM 24696</strain>
    </source>
</reference>
<protein>
    <recommendedName>
        <fullName evidence="3">Lipoprotein</fullName>
    </recommendedName>
</protein>
<dbReference type="PROSITE" id="PS51257">
    <property type="entry name" value="PROKAR_LIPOPROTEIN"/>
    <property type="match status" value="1"/>
</dbReference>
<evidence type="ECO:0000313" key="2">
    <source>
        <dbReference type="Proteomes" id="UP000551878"/>
    </source>
</evidence>
<dbReference type="EMBL" id="JACHHB010000007">
    <property type="protein sequence ID" value="MBB5173569.1"/>
    <property type="molecule type" value="Genomic_DNA"/>
</dbReference>
<proteinExistence type="predicted"/>
<dbReference type="RefSeq" id="WP_184664019.1">
    <property type="nucleotide sequence ID" value="NZ_JACHHB010000007.1"/>
</dbReference>
<name>A0A840QQE1_9BACI</name>